<proteinExistence type="predicted"/>
<dbReference type="SUPFAM" id="SSF56784">
    <property type="entry name" value="HAD-like"/>
    <property type="match status" value="1"/>
</dbReference>
<protein>
    <submittedName>
        <fullName evidence="1">HAD family phosphatase</fullName>
    </submittedName>
</protein>
<dbReference type="EMBL" id="JAESWA010000001">
    <property type="protein sequence ID" value="MBL4930236.1"/>
    <property type="molecule type" value="Genomic_DNA"/>
</dbReference>
<dbReference type="InterPro" id="IPR036412">
    <property type="entry name" value="HAD-like_sf"/>
</dbReference>
<dbReference type="GO" id="GO:0000287">
    <property type="term" value="F:magnesium ion binding"/>
    <property type="evidence" value="ECO:0007669"/>
    <property type="project" value="TreeGrafter"/>
</dbReference>
<dbReference type="GO" id="GO:0016791">
    <property type="term" value="F:phosphatase activity"/>
    <property type="evidence" value="ECO:0007669"/>
    <property type="project" value="TreeGrafter"/>
</dbReference>
<dbReference type="PANTHER" id="PTHR10000">
    <property type="entry name" value="PHOSPHOSERINE PHOSPHATASE"/>
    <property type="match status" value="1"/>
</dbReference>
<sequence>MYKLVSIDIDGTLLGSNRLVSEKTKEAIKRATELGVKIVITSGRPINRVIDLVKELGLDKDEEYVIANNGSTVHNTKDLSIIYERHLRGKDLKRVYKVFKRDGLAFEAHMDRGSLVEKDIVNVLPNNWRLSSSDTKIIDLNKELDDEEKVIKFLIISKVDVLEDIYEDINKKFSNEYSIVRSFDHLCEFMYKGCNKATGLMELGKHLGIKQDEIMSIGDELNDFEMIEYAGLGVAMGNARDEIKNIANYITKSNDEDGVAYALEKFIINAK</sequence>
<dbReference type="RefSeq" id="WP_202765622.1">
    <property type="nucleotide sequence ID" value="NZ_JAESWA010000001.1"/>
</dbReference>
<dbReference type="InterPro" id="IPR000150">
    <property type="entry name" value="Cof"/>
</dbReference>
<evidence type="ECO:0000313" key="1">
    <source>
        <dbReference type="EMBL" id="MBL4930236.1"/>
    </source>
</evidence>
<keyword evidence="2" id="KW-1185">Reference proteome</keyword>
<dbReference type="CDD" id="cd07516">
    <property type="entry name" value="HAD_Pase"/>
    <property type="match status" value="1"/>
</dbReference>
<dbReference type="PANTHER" id="PTHR10000:SF8">
    <property type="entry name" value="HAD SUPERFAMILY HYDROLASE-LIKE, TYPE 3"/>
    <property type="match status" value="1"/>
</dbReference>
<dbReference type="InterPro" id="IPR006379">
    <property type="entry name" value="HAD-SF_hydro_IIB"/>
</dbReference>
<reference evidence="1" key="1">
    <citation type="submission" date="2021-01" db="EMBL/GenBank/DDBJ databases">
        <title>Genome public.</title>
        <authorList>
            <person name="Liu C."/>
            <person name="Sun Q."/>
        </authorList>
    </citation>
    <scope>NUCLEOTIDE SEQUENCE</scope>
    <source>
        <strain evidence="1">YIM B02565</strain>
    </source>
</reference>
<dbReference type="InterPro" id="IPR023214">
    <property type="entry name" value="HAD_sf"/>
</dbReference>
<dbReference type="NCBIfam" id="TIGR01484">
    <property type="entry name" value="HAD-SF-IIB"/>
    <property type="match status" value="1"/>
</dbReference>
<dbReference type="Proteomes" id="UP000623681">
    <property type="component" value="Unassembled WGS sequence"/>
</dbReference>
<dbReference type="SFLD" id="SFLDG01140">
    <property type="entry name" value="C2.B:_Phosphomannomutase_and_P"/>
    <property type="match status" value="1"/>
</dbReference>
<dbReference type="NCBIfam" id="TIGR00099">
    <property type="entry name" value="Cof-subfamily"/>
    <property type="match status" value="1"/>
</dbReference>
<dbReference type="SFLD" id="SFLDS00003">
    <property type="entry name" value="Haloacid_Dehalogenase"/>
    <property type="match status" value="1"/>
</dbReference>
<name>A0A937K1A3_9CLOT</name>
<evidence type="ECO:0000313" key="2">
    <source>
        <dbReference type="Proteomes" id="UP000623681"/>
    </source>
</evidence>
<dbReference type="Pfam" id="PF08282">
    <property type="entry name" value="Hydrolase_3"/>
    <property type="match status" value="1"/>
</dbReference>
<accession>A0A937K1A3</accession>
<comment type="caution">
    <text evidence="1">The sequence shown here is derived from an EMBL/GenBank/DDBJ whole genome shotgun (WGS) entry which is preliminary data.</text>
</comment>
<dbReference type="GO" id="GO:0005829">
    <property type="term" value="C:cytosol"/>
    <property type="evidence" value="ECO:0007669"/>
    <property type="project" value="TreeGrafter"/>
</dbReference>
<dbReference type="Gene3D" id="3.30.1240.10">
    <property type="match status" value="1"/>
</dbReference>
<organism evidence="1 2">
    <name type="scientific">Clostridium paridis</name>
    <dbReference type="NCBI Taxonomy" id="2803863"/>
    <lineage>
        <taxon>Bacteria</taxon>
        <taxon>Bacillati</taxon>
        <taxon>Bacillota</taxon>
        <taxon>Clostridia</taxon>
        <taxon>Eubacteriales</taxon>
        <taxon>Clostridiaceae</taxon>
        <taxon>Clostridium</taxon>
    </lineage>
</organism>
<dbReference type="AlphaFoldDB" id="A0A937K1A3"/>
<gene>
    <name evidence="1" type="ORF">JK634_00215</name>
</gene>
<dbReference type="Gene3D" id="3.40.50.1000">
    <property type="entry name" value="HAD superfamily/HAD-like"/>
    <property type="match status" value="1"/>
</dbReference>
<dbReference type="SFLD" id="SFLDG01144">
    <property type="entry name" value="C2.B.4:_PGP_Like"/>
    <property type="match status" value="1"/>
</dbReference>